<dbReference type="Pfam" id="PF04667">
    <property type="entry name" value="Endosulfine"/>
    <property type="match status" value="1"/>
</dbReference>
<dbReference type="InterPro" id="IPR006760">
    <property type="entry name" value="Endosulphine"/>
</dbReference>
<feature type="region of interest" description="Disordered" evidence="3">
    <location>
        <begin position="53"/>
        <end position="98"/>
    </location>
</feature>
<dbReference type="AlphaFoldDB" id="A0A2V0PND2"/>
<dbReference type="OrthoDB" id="5949865at2759"/>
<evidence type="ECO:0008006" key="6">
    <source>
        <dbReference type="Google" id="ProtNLM"/>
    </source>
</evidence>
<evidence type="ECO:0000256" key="2">
    <source>
        <dbReference type="RuleBase" id="RU363120"/>
    </source>
</evidence>
<sequence length="98" mass="10483">MADQTTKSALDIEREQEAMLAKKYGGALKRKAPLMPKDHKFFDSADWALAKEGKGEQPSVAAEESLPKPPAAHIAAHRAGSKLEHGFSRDAGAADVAE</sequence>
<evidence type="ECO:0000313" key="5">
    <source>
        <dbReference type="Proteomes" id="UP000247498"/>
    </source>
</evidence>
<dbReference type="InParanoid" id="A0A2V0PND2"/>
<dbReference type="PANTHER" id="PTHR34804">
    <property type="entry name" value="CAMP-REGULATED PHOSPHOPROTEIN 19-RELATED PROTEIN"/>
    <property type="match status" value="1"/>
</dbReference>
<dbReference type="EMBL" id="BDRX01000276">
    <property type="protein sequence ID" value="GBG00643.1"/>
    <property type="molecule type" value="Genomic_DNA"/>
</dbReference>
<dbReference type="STRING" id="307507.A0A2V0PND2"/>
<comment type="caution">
    <text evidence="4">The sequence shown here is derived from an EMBL/GenBank/DDBJ whole genome shotgun (WGS) entry which is preliminary data.</text>
</comment>
<proteinExistence type="inferred from homology"/>
<accession>A0A2V0PND2</accession>
<dbReference type="Proteomes" id="UP000247498">
    <property type="component" value="Unassembled WGS sequence"/>
</dbReference>
<comment type="similarity">
    <text evidence="1 2">Belongs to the endosulfine family.</text>
</comment>
<dbReference type="PANTHER" id="PTHR34804:SF5">
    <property type="entry name" value="CAMP-REGULATED PHOSPHOPROTEIN 19-RELATED PROTEIN"/>
    <property type="match status" value="1"/>
</dbReference>
<dbReference type="FunCoup" id="A0A2V0PND2">
    <property type="interactions" value="243"/>
</dbReference>
<gene>
    <name evidence="4" type="ORF">Rsub_13359</name>
</gene>
<organism evidence="4 5">
    <name type="scientific">Raphidocelis subcapitata</name>
    <dbReference type="NCBI Taxonomy" id="307507"/>
    <lineage>
        <taxon>Eukaryota</taxon>
        <taxon>Viridiplantae</taxon>
        <taxon>Chlorophyta</taxon>
        <taxon>core chlorophytes</taxon>
        <taxon>Chlorophyceae</taxon>
        <taxon>CS clade</taxon>
        <taxon>Sphaeropleales</taxon>
        <taxon>Selenastraceae</taxon>
        <taxon>Raphidocelis</taxon>
    </lineage>
</organism>
<name>A0A2V0PND2_9CHLO</name>
<evidence type="ECO:0000256" key="3">
    <source>
        <dbReference type="SAM" id="MobiDB-lite"/>
    </source>
</evidence>
<evidence type="ECO:0000256" key="1">
    <source>
        <dbReference type="ARBA" id="ARBA00010520"/>
    </source>
</evidence>
<evidence type="ECO:0000313" key="4">
    <source>
        <dbReference type="EMBL" id="GBG00643.1"/>
    </source>
</evidence>
<keyword evidence="5" id="KW-1185">Reference proteome</keyword>
<protein>
    <recommendedName>
        <fullName evidence="6">Negatively light-regulated protein</fullName>
    </recommendedName>
</protein>
<reference evidence="4 5" key="1">
    <citation type="journal article" date="2018" name="Sci. Rep.">
        <title>Raphidocelis subcapitata (=Pseudokirchneriella subcapitata) provides an insight into genome evolution and environmental adaptations in the Sphaeropleales.</title>
        <authorList>
            <person name="Suzuki S."/>
            <person name="Yamaguchi H."/>
            <person name="Nakajima N."/>
            <person name="Kawachi M."/>
        </authorList>
    </citation>
    <scope>NUCLEOTIDE SEQUENCE [LARGE SCALE GENOMIC DNA]</scope>
    <source>
        <strain evidence="4 5">NIES-35</strain>
    </source>
</reference>